<evidence type="ECO:0000256" key="1">
    <source>
        <dbReference type="SAM" id="MobiDB-lite"/>
    </source>
</evidence>
<dbReference type="AlphaFoldDB" id="A0A9D1NDN2"/>
<comment type="caution">
    <text evidence="2">The sequence shown here is derived from an EMBL/GenBank/DDBJ whole genome shotgun (WGS) entry which is preliminary data.</text>
</comment>
<evidence type="ECO:0000313" key="2">
    <source>
        <dbReference type="EMBL" id="HIV01187.1"/>
    </source>
</evidence>
<gene>
    <name evidence="2" type="ORF">IAA62_01355</name>
</gene>
<sequence>MISIEEVAKINNLINSCDELINGKFILSEYKIAKILNDIGESKEVYKLLAECMQNFNFDREFSRAEITLPRKKFVLPEEPEKILPFVFCLLMEINNKKLDLNSFLNEYYSDEEGVDPFSKFASETVKPFRNIIYNYFKEEEAEPEQNFNVPETEQPEKEEPQEEQSEEEENIEKFFNECENICKDILSELQYERKKDLVDDARYVVQTMIMACEEKNFRTLSALIISFGAMSENLKSIRFLTRELKNILISFFG</sequence>
<feature type="compositionally biased region" description="Acidic residues" evidence="1">
    <location>
        <begin position="160"/>
        <end position="171"/>
    </location>
</feature>
<accession>A0A9D1NDN2</accession>
<proteinExistence type="predicted"/>
<reference evidence="2" key="2">
    <citation type="journal article" date="2021" name="PeerJ">
        <title>Extensive microbial diversity within the chicken gut microbiome revealed by metagenomics and culture.</title>
        <authorList>
            <person name="Gilroy R."/>
            <person name="Ravi A."/>
            <person name="Getino M."/>
            <person name="Pursley I."/>
            <person name="Horton D.L."/>
            <person name="Alikhan N.F."/>
            <person name="Baker D."/>
            <person name="Gharbi K."/>
            <person name="Hall N."/>
            <person name="Watson M."/>
            <person name="Adriaenssens E.M."/>
            <person name="Foster-Nyarko E."/>
            <person name="Jarju S."/>
            <person name="Secka A."/>
            <person name="Antonio M."/>
            <person name="Oren A."/>
            <person name="Chaudhuri R.R."/>
            <person name="La Ragione R."/>
            <person name="Hildebrand F."/>
            <person name="Pallen M.J."/>
        </authorList>
    </citation>
    <scope>NUCLEOTIDE SEQUENCE</scope>
    <source>
        <strain evidence="2">CHK186-9395</strain>
    </source>
</reference>
<name>A0A9D1NDN2_9FIRM</name>
<reference evidence="2" key="1">
    <citation type="submission" date="2020-10" db="EMBL/GenBank/DDBJ databases">
        <authorList>
            <person name="Gilroy R."/>
        </authorList>
    </citation>
    <scope>NUCLEOTIDE SEQUENCE</scope>
    <source>
        <strain evidence="2">CHK186-9395</strain>
    </source>
</reference>
<feature type="region of interest" description="Disordered" evidence="1">
    <location>
        <begin position="142"/>
        <end position="171"/>
    </location>
</feature>
<dbReference type="Proteomes" id="UP000886861">
    <property type="component" value="Unassembled WGS sequence"/>
</dbReference>
<evidence type="ECO:0000313" key="3">
    <source>
        <dbReference type="Proteomes" id="UP000886861"/>
    </source>
</evidence>
<organism evidence="2 3">
    <name type="scientific">Candidatus Caccopulliclostridium gallistercoris</name>
    <dbReference type="NCBI Taxonomy" id="2840719"/>
    <lineage>
        <taxon>Bacteria</taxon>
        <taxon>Bacillati</taxon>
        <taxon>Bacillota</taxon>
        <taxon>Clostridia</taxon>
        <taxon>Candidatus Caccopulliclostridium</taxon>
    </lineage>
</organism>
<protein>
    <submittedName>
        <fullName evidence="2">Uncharacterized protein</fullName>
    </submittedName>
</protein>
<dbReference type="EMBL" id="DVOJ01000005">
    <property type="protein sequence ID" value="HIV01187.1"/>
    <property type="molecule type" value="Genomic_DNA"/>
</dbReference>